<evidence type="ECO:0000256" key="5">
    <source>
        <dbReference type="ARBA" id="ARBA00022984"/>
    </source>
</evidence>
<dbReference type="GO" id="GO:0004180">
    <property type="term" value="F:carboxypeptidase activity"/>
    <property type="evidence" value="ECO:0007669"/>
    <property type="project" value="UniProtKB-ARBA"/>
</dbReference>
<evidence type="ECO:0000313" key="10">
    <source>
        <dbReference type="EMBL" id="RUQ63280.1"/>
    </source>
</evidence>
<feature type="active site" description="Nucleophile" evidence="7">
    <location>
        <position position="427"/>
    </location>
</feature>
<keyword evidence="4 7" id="KW-0133">Cell shape</keyword>
<dbReference type="InterPro" id="IPR038063">
    <property type="entry name" value="Transpep_catalytic_dom"/>
</dbReference>
<feature type="region of interest" description="Disordered" evidence="8">
    <location>
        <begin position="1"/>
        <end position="20"/>
    </location>
</feature>
<dbReference type="PANTHER" id="PTHR41533">
    <property type="entry name" value="L,D-TRANSPEPTIDASE HI_1667-RELATED"/>
    <property type="match status" value="1"/>
</dbReference>
<dbReference type="InterPro" id="IPR036365">
    <property type="entry name" value="PGBD-like_sf"/>
</dbReference>
<sequence length="552" mass="58670">MPKDGITPQAGRRTGKGGHASAAVHAGNSVFCNPAVTKCHLRRFRCWPKDTRLTIYRSRSGPSPMLSVSRLPLGHYTALGLAGFLIGTLAAGPAAASSPTRTGTTQASAPAAPTPALVAMWAARVEQRATEIQNAPKATATRIGFGAVVKKGDGGVIEAVLPAIEVPTEPAVTEIGTLPAIEPPPPVVIRVRSPLADRVGKVARRLIELGHLPADQWTESFEDPLENAVRAFQIVEGLQPDGKVGEVTRQALDRTPAQAVAMLRRAAAMMKAQQASIPETAVLVNLPGQSVTYIERGRPVLTMRAVVGRPSRKTPLLQDKITSVTINPTWTVPPTVLNEDKLPNLRKKGNPGIKNAVVYLDGAPVTPESVNWWSVDVGRIRIVQKPGDDNALGRFRFNLTNGDGIFLHGTNDPRLFSRDLRAASSGCVRLEDARLMADTLLDAAKMSDAAVTKQLDTGETKTVRLPNAIPVRFVYWNASVDTAGTVRVHPDIYENPPDVPGTAPVTQPVSTPRPSATKPAPLPIPMAPPAAASVSSATVRNLAVQTPAATRM</sequence>
<evidence type="ECO:0000313" key="11">
    <source>
        <dbReference type="Proteomes" id="UP000280346"/>
    </source>
</evidence>
<feature type="active site" description="Proton donor/acceptor" evidence="7">
    <location>
        <position position="408"/>
    </location>
</feature>
<keyword evidence="3" id="KW-0808">Transferase</keyword>
<evidence type="ECO:0000256" key="7">
    <source>
        <dbReference type="PROSITE-ProRule" id="PRU01373"/>
    </source>
</evidence>
<dbReference type="Pfam" id="PF01471">
    <property type="entry name" value="PG_binding_1"/>
    <property type="match status" value="1"/>
</dbReference>
<dbReference type="PROSITE" id="PS52029">
    <property type="entry name" value="LD_TPASE"/>
    <property type="match status" value="1"/>
</dbReference>
<evidence type="ECO:0000256" key="3">
    <source>
        <dbReference type="ARBA" id="ARBA00022679"/>
    </source>
</evidence>
<name>A0A3S0V315_9PROT</name>
<dbReference type="Proteomes" id="UP000280346">
    <property type="component" value="Unassembled WGS sequence"/>
</dbReference>
<feature type="compositionally biased region" description="Polar residues" evidence="8">
    <location>
        <begin position="504"/>
        <end position="514"/>
    </location>
</feature>
<reference evidence="10 11" key="1">
    <citation type="submission" date="2018-12" db="EMBL/GenBank/DDBJ databases">
        <authorList>
            <person name="Yang Y."/>
        </authorList>
    </citation>
    <scope>NUCLEOTIDE SEQUENCE [LARGE SCALE GENOMIC DNA]</scope>
    <source>
        <strain evidence="10 11">GSF71</strain>
    </source>
</reference>
<dbReference type="InterPro" id="IPR002477">
    <property type="entry name" value="Peptidoglycan-bd-like"/>
</dbReference>
<dbReference type="PANTHER" id="PTHR41533:SF1">
    <property type="entry name" value="L,D-TRANSPEPTIDASE YCBB-RELATED"/>
    <property type="match status" value="1"/>
</dbReference>
<evidence type="ECO:0000256" key="8">
    <source>
        <dbReference type="SAM" id="MobiDB-lite"/>
    </source>
</evidence>
<dbReference type="EMBL" id="RZIJ01000034">
    <property type="protein sequence ID" value="RUQ63280.1"/>
    <property type="molecule type" value="Genomic_DNA"/>
</dbReference>
<evidence type="ECO:0000256" key="1">
    <source>
        <dbReference type="ARBA" id="ARBA00004752"/>
    </source>
</evidence>
<dbReference type="InterPro" id="IPR036366">
    <property type="entry name" value="PGBDSf"/>
</dbReference>
<dbReference type="GO" id="GO:0009252">
    <property type="term" value="P:peptidoglycan biosynthetic process"/>
    <property type="evidence" value="ECO:0007669"/>
    <property type="project" value="UniProtKB-UniPathway"/>
</dbReference>
<dbReference type="Pfam" id="PF03734">
    <property type="entry name" value="YkuD"/>
    <property type="match status" value="1"/>
</dbReference>
<evidence type="ECO:0000259" key="9">
    <source>
        <dbReference type="PROSITE" id="PS52029"/>
    </source>
</evidence>
<keyword evidence="11" id="KW-1185">Reference proteome</keyword>
<dbReference type="GO" id="GO:0071555">
    <property type="term" value="P:cell wall organization"/>
    <property type="evidence" value="ECO:0007669"/>
    <property type="project" value="UniProtKB-UniRule"/>
</dbReference>
<feature type="region of interest" description="Disordered" evidence="8">
    <location>
        <begin position="495"/>
        <end position="519"/>
    </location>
</feature>
<gene>
    <name evidence="10" type="ORF">EJ913_27840</name>
</gene>
<dbReference type="Gene3D" id="2.40.440.10">
    <property type="entry name" value="L,D-transpeptidase catalytic domain-like"/>
    <property type="match status" value="1"/>
</dbReference>
<accession>A0A3S0V315</accession>
<feature type="domain" description="L,D-TPase catalytic" evidence="9">
    <location>
        <begin position="280"/>
        <end position="452"/>
    </location>
</feature>
<evidence type="ECO:0000256" key="2">
    <source>
        <dbReference type="ARBA" id="ARBA00005992"/>
    </source>
</evidence>
<dbReference type="GO" id="GO:0008360">
    <property type="term" value="P:regulation of cell shape"/>
    <property type="evidence" value="ECO:0007669"/>
    <property type="project" value="UniProtKB-UniRule"/>
</dbReference>
<dbReference type="InterPro" id="IPR052905">
    <property type="entry name" value="LD-transpeptidase_YkuD-like"/>
</dbReference>
<protein>
    <submittedName>
        <fullName evidence="10">Murein L,D-transpeptidase</fullName>
    </submittedName>
</protein>
<evidence type="ECO:0000256" key="4">
    <source>
        <dbReference type="ARBA" id="ARBA00022960"/>
    </source>
</evidence>
<comment type="pathway">
    <text evidence="1 7">Cell wall biogenesis; peptidoglycan biosynthesis.</text>
</comment>
<comment type="caution">
    <text evidence="10">The sequence shown here is derived from an EMBL/GenBank/DDBJ whole genome shotgun (WGS) entry which is preliminary data.</text>
</comment>
<dbReference type="GO" id="GO:0016740">
    <property type="term" value="F:transferase activity"/>
    <property type="evidence" value="ECO:0007669"/>
    <property type="project" value="UniProtKB-KW"/>
</dbReference>
<dbReference type="OrthoDB" id="9778545at2"/>
<evidence type="ECO:0000256" key="6">
    <source>
        <dbReference type="ARBA" id="ARBA00023316"/>
    </source>
</evidence>
<proteinExistence type="inferred from homology"/>
<dbReference type="UniPathway" id="UPA00219"/>
<keyword evidence="5 7" id="KW-0573">Peptidoglycan synthesis</keyword>
<dbReference type="AlphaFoldDB" id="A0A3S0V315"/>
<dbReference type="SUPFAM" id="SSF47090">
    <property type="entry name" value="PGBD-like"/>
    <property type="match status" value="1"/>
</dbReference>
<dbReference type="InterPro" id="IPR005490">
    <property type="entry name" value="LD_TPept_cat_dom"/>
</dbReference>
<dbReference type="CDD" id="cd16913">
    <property type="entry name" value="YkuD_like"/>
    <property type="match status" value="1"/>
</dbReference>
<organism evidence="10 11">
    <name type="scientific">Azospirillum doebereinerae</name>
    <dbReference type="NCBI Taxonomy" id="92933"/>
    <lineage>
        <taxon>Bacteria</taxon>
        <taxon>Pseudomonadati</taxon>
        <taxon>Pseudomonadota</taxon>
        <taxon>Alphaproteobacteria</taxon>
        <taxon>Rhodospirillales</taxon>
        <taxon>Azospirillaceae</taxon>
        <taxon>Azospirillum</taxon>
    </lineage>
</organism>
<dbReference type="Gene3D" id="1.10.101.10">
    <property type="entry name" value="PGBD-like superfamily/PGBD"/>
    <property type="match status" value="1"/>
</dbReference>
<comment type="similarity">
    <text evidence="2">Belongs to the YkuD family.</text>
</comment>
<dbReference type="SUPFAM" id="SSF141523">
    <property type="entry name" value="L,D-transpeptidase catalytic domain-like"/>
    <property type="match status" value="1"/>
</dbReference>
<keyword evidence="6 7" id="KW-0961">Cell wall biogenesis/degradation</keyword>